<protein>
    <submittedName>
        <fullName evidence="4">Uncharacterized protein</fullName>
    </submittedName>
</protein>
<keyword evidence="2" id="KW-0328">Glycosyltransferase</keyword>
<organism evidence="4 5">
    <name type="scientific">Letharia lupina</name>
    <dbReference type="NCBI Taxonomy" id="560253"/>
    <lineage>
        <taxon>Eukaryota</taxon>
        <taxon>Fungi</taxon>
        <taxon>Dikarya</taxon>
        <taxon>Ascomycota</taxon>
        <taxon>Pezizomycotina</taxon>
        <taxon>Lecanoromycetes</taxon>
        <taxon>OSLEUM clade</taxon>
        <taxon>Lecanoromycetidae</taxon>
        <taxon>Lecanorales</taxon>
        <taxon>Lecanorineae</taxon>
        <taxon>Parmeliaceae</taxon>
        <taxon>Letharia</taxon>
    </lineage>
</organism>
<keyword evidence="3" id="KW-0808">Transferase</keyword>
<dbReference type="RefSeq" id="XP_037150208.1">
    <property type="nucleotide sequence ID" value="XM_037293379.1"/>
</dbReference>
<dbReference type="AlphaFoldDB" id="A0A8H6FAI9"/>
<keyword evidence="5" id="KW-1185">Reference proteome</keyword>
<dbReference type="GO" id="GO:0016757">
    <property type="term" value="F:glycosyltransferase activity"/>
    <property type="evidence" value="ECO:0007669"/>
    <property type="project" value="UniProtKB-KW"/>
</dbReference>
<name>A0A8H6FAI9_9LECA</name>
<dbReference type="PANTHER" id="PTHR31306">
    <property type="entry name" value="ALPHA-1,6-MANNOSYLTRANSFERASE MNN11-RELATED"/>
    <property type="match status" value="1"/>
</dbReference>
<evidence type="ECO:0000313" key="4">
    <source>
        <dbReference type="EMBL" id="KAF6220773.1"/>
    </source>
</evidence>
<gene>
    <name evidence="4" type="ORF">HO133_002453</name>
</gene>
<evidence type="ECO:0000313" key="5">
    <source>
        <dbReference type="Proteomes" id="UP000593566"/>
    </source>
</evidence>
<evidence type="ECO:0000256" key="1">
    <source>
        <dbReference type="ARBA" id="ARBA00005664"/>
    </source>
</evidence>
<proteinExistence type="inferred from homology"/>
<accession>A0A8H6FAI9</accession>
<comment type="caution">
    <text evidence="4">The sequence shown here is derived from an EMBL/GenBank/DDBJ whole genome shotgun (WGS) entry which is preliminary data.</text>
</comment>
<dbReference type="GeneID" id="59330866"/>
<comment type="similarity">
    <text evidence="1">Belongs to the glycosyltransferase 34 family.</text>
</comment>
<dbReference type="GO" id="GO:0000139">
    <property type="term" value="C:Golgi membrane"/>
    <property type="evidence" value="ECO:0007669"/>
    <property type="project" value="TreeGrafter"/>
</dbReference>
<dbReference type="EMBL" id="JACCJB010000015">
    <property type="protein sequence ID" value="KAF6220773.1"/>
    <property type="molecule type" value="Genomic_DNA"/>
</dbReference>
<dbReference type="Proteomes" id="UP000593566">
    <property type="component" value="Unassembled WGS sequence"/>
</dbReference>
<dbReference type="PANTHER" id="PTHR31306:SF8">
    <property type="entry name" value="GLYCOSYLTRANSFERASE FAMILY 34 PROTEIN"/>
    <property type="match status" value="1"/>
</dbReference>
<reference evidence="4 5" key="1">
    <citation type="journal article" date="2020" name="Genomics">
        <title>Complete, high-quality genomes from long-read metagenomic sequencing of two wolf lichen thalli reveals enigmatic genome architecture.</title>
        <authorList>
            <person name="McKenzie S.K."/>
            <person name="Walston R.F."/>
            <person name="Allen J.L."/>
        </authorList>
    </citation>
    <scope>NUCLEOTIDE SEQUENCE [LARGE SCALE GENOMIC DNA]</scope>
    <source>
        <strain evidence="4">WasteWater1</strain>
    </source>
</reference>
<dbReference type="InterPro" id="IPR029044">
    <property type="entry name" value="Nucleotide-diphossugar_trans"/>
</dbReference>
<evidence type="ECO:0000256" key="3">
    <source>
        <dbReference type="ARBA" id="ARBA00022679"/>
    </source>
</evidence>
<dbReference type="InterPro" id="IPR008630">
    <property type="entry name" value="Glyco_trans_34"/>
</dbReference>
<dbReference type="Gene3D" id="3.90.550.10">
    <property type="entry name" value="Spore Coat Polysaccharide Biosynthesis Protein SpsA, Chain A"/>
    <property type="match status" value="1"/>
</dbReference>
<evidence type="ECO:0000256" key="2">
    <source>
        <dbReference type="ARBA" id="ARBA00022676"/>
    </source>
</evidence>
<dbReference type="GO" id="GO:0006487">
    <property type="term" value="P:protein N-linked glycosylation"/>
    <property type="evidence" value="ECO:0007669"/>
    <property type="project" value="TreeGrafter"/>
</dbReference>
<sequence>MRSFHVRTNLVEVPTRGKMFSPPPNVALVALSFLAFFQFCIFRPQVLYLAHKSQFFANVSSETPPSAPSALNTNTSAIDPLLPDVLRPKIRQVSMRVYNATNETNDALDERCMATHIEYGKRWGYPTHVLREDVRGKGEWMELVFSKPLYMLSLAVAEMAKPTDERAEWLVFFDSDTILLNPNIPWTLFLPPSDFSDIHFLGGRDWGFGSGFNAGVFFVRINEWSVKMLTEVAALPDLRTDVEIDHNAEQTAFKWVFKRVGYREHVLYQPVEWFNGIEYSHNHLPRVQDGDMLIHFCGLKKHKFGAVQRWLDRLERAPHELQIPLEKTSYQANIDAYWTRLMEARDLTQKLDRLHDGNDTTQYLLRAQARLQQIIYDEADKSSFFRAVINQVKSALAAAENPANSTK</sequence>
<dbReference type="SUPFAM" id="SSF53448">
    <property type="entry name" value="Nucleotide-diphospho-sugar transferases"/>
    <property type="match status" value="1"/>
</dbReference>